<proteinExistence type="predicted"/>
<keyword evidence="3" id="KW-1185">Reference proteome</keyword>
<evidence type="ECO:0008006" key="4">
    <source>
        <dbReference type="Google" id="ProtNLM"/>
    </source>
</evidence>
<feature type="signal peptide" evidence="1">
    <location>
        <begin position="1"/>
        <end position="30"/>
    </location>
</feature>
<feature type="chain" id="PRO_5046531265" description="VCBS repeat protein" evidence="1">
    <location>
        <begin position="31"/>
        <end position="536"/>
    </location>
</feature>
<gene>
    <name evidence="2" type="ORF">GCM10009759_34760</name>
</gene>
<evidence type="ECO:0000256" key="1">
    <source>
        <dbReference type="SAM" id="SignalP"/>
    </source>
</evidence>
<evidence type="ECO:0000313" key="2">
    <source>
        <dbReference type="EMBL" id="GAA2101255.1"/>
    </source>
</evidence>
<name>A0ABN2WZF7_9ACTN</name>
<accession>A0ABN2WZF7</accession>
<dbReference type="Proteomes" id="UP001500897">
    <property type="component" value="Unassembled WGS sequence"/>
</dbReference>
<comment type="caution">
    <text evidence="2">The sequence shown here is derived from an EMBL/GenBank/DDBJ whole genome shotgun (WGS) entry which is preliminary data.</text>
</comment>
<organism evidence="2 3">
    <name type="scientific">Kitasatospora saccharophila</name>
    <dbReference type="NCBI Taxonomy" id="407973"/>
    <lineage>
        <taxon>Bacteria</taxon>
        <taxon>Bacillati</taxon>
        <taxon>Actinomycetota</taxon>
        <taxon>Actinomycetes</taxon>
        <taxon>Kitasatosporales</taxon>
        <taxon>Streptomycetaceae</taxon>
        <taxon>Kitasatospora</taxon>
    </lineage>
</organism>
<reference evidence="2 3" key="1">
    <citation type="journal article" date="2019" name="Int. J. Syst. Evol. Microbiol.">
        <title>The Global Catalogue of Microorganisms (GCM) 10K type strain sequencing project: providing services to taxonomists for standard genome sequencing and annotation.</title>
        <authorList>
            <consortium name="The Broad Institute Genomics Platform"/>
            <consortium name="The Broad Institute Genome Sequencing Center for Infectious Disease"/>
            <person name="Wu L."/>
            <person name="Ma J."/>
        </authorList>
    </citation>
    <scope>NUCLEOTIDE SEQUENCE [LARGE SCALE GENOMIC DNA]</scope>
    <source>
        <strain evidence="2 3">JCM 14559</strain>
    </source>
</reference>
<sequence>MSRSVPPRLLVGCATAALAAGLFAAPAAQAAPGPAVTAPTVVPGTYLDTGYTDGCNATGTPGWVGVSFPGPALYARTTAPAARFKVWDASGAKVIDGTADADPFGGVQVSAAGLPEGAGYTWQVWPQYRPGSGEPTATCRFGVDNTPPTALTAHSQDFPEHGGGRYAGQPGTFTFSAADTGSGLACFRYVLDDTPSTGGCAPGEGVVLPDADGTASVTLKPARWGSHVLLVQALDHAGNATQPLLYSFYAPQDPNPPKTLGDVDNDGVPDILLPDSQGNLLVIGGDTGGTTPSTVVPAYRAPANGSWTDLQVLHRGWSGGGAPADTIYVHAPGGDSLYQYVNQGALPLGRRSPALVDRTTDCVDTALTAVDCPPGTADSFADVRQLVALGPTDPARPTGITLLDVEQGDLWLQNDPSRFGAATRLTTGGAWDGYDLIAPGPDARGDLALWSREQATGVLRAHAVPKLADGHYDFSGLADPAAGTVLGTFPAADYPVLGSSGDLDGDGQPDLYAVTADRHLLAYHGTTAPKDRGALA</sequence>
<keyword evidence="1" id="KW-0732">Signal</keyword>
<protein>
    <recommendedName>
        <fullName evidence="4">VCBS repeat protein</fullName>
    </recommendedName>
</protein>
<dbReference type="InterPro" id="IPR028994">
    <property type="entry name" value="Integrin_alpha_N"/>
</dbReference>
<dbReference type="EMBL" id="BAAANS010000022">
    <property type="protein sequence ID" value="GAA2101255.1"/>
    <property type="molecule type" value="Genomic_DNA"/>
</dbReference>
<dbReference type="RefSeq" id="WP_344553099.1">
    <property type="nucleotide sequence ID" value="NZ_BAAANS010000022.1"/>
</dbReference>
<dbReference type="SUPFAM" id="SSF69318">
    <property type="entry name" value="Integrin alpha N-terminal domain"/>
    <property type="match status" value="1"/>
</dbReference>
<evidence type="ECO:0000313" key="3">
    <source>
        <dbReference type="Proteomes" id="UP001500897"/>
    </source>
</evidence>